<name>A0AAW1D0X6_9HEMI</name>
<comment type="similarity">
    <text evidence="2">Belongs to the RUS1 family.</text>
</comment>
<dbReference type="PANTHER" id="PTHR12770:SF31">
    <property type="entry name" value="RUS FAMILY MEMBER 1"/>
    <property type="match status" value="1"/>
</dbReference>
<proteinExistence type="inferred from homology"/>
<gene>
    <name evidence="9" type="ORF">O3M35_010701</name>
</gene>
<feature type="domain" description="Root UVB sensitive protein C-terminal" evidence="8">
    <location>
        <begin position="282"/>
        <end position="465"/>
    </location>
</feature>
<protein>
    <submittedName>
        <fullName evidence="9">Uncharacterized protein</fullName>
    </submittedName>
</protein>
<feature type="domain" description="Protein root UVB sensitive/RUS" evidence="7">
    <location>
        <begin position="45"/>
        <end position="278"/>
    </location>
</feature>
<keyword evidence="3 6" id="KW-0812">Transmembrane</keyword>
<comment type="caution">
    <text evidence="9">The sequence shown here is derived from an EMBL/GenBank/DDBJ whole genome shotgun (WGS) entry which is preliminary data.</text>
</comment>
<dbReference type="InterPro" id="IPR006968">
    <property type="entry name" value="RUS_fam"/>
</dbReference>
<dbReference type="AlphaFoldDB" id="A0AAW1D0X6"/>
<evidence type="ECO:0000256" key="2">
    <source>
        <dbReference type="ARBA" id="ARBA00007558"/>
    </source>
</evidence>
<evidence type="ECO:0000313" key="9">
    <source>
        <dbReference type="EMBL" id="KAK9504346.1"/>
    </source>
</evidence>
<sequence length="481" mass="54221">MTYNVLITEKQNKCPDEIVYVKASELNNIVRVDSSLKPPSSIFAKIRDVLYDVFLPRDFPSSVSKDYVNYQIWDTIQASCSTISNTLVTKTVLEGLGVGDNTATSASAAVTWILKDGAGKFSGILFAWLSSSGLDAQCKKWRLFADILNDLATLLELTLLPLFPKMALRILCLSTSMKAIVGVAGGATRAAITQHQAIKQNMADVSAKDGSQETCVNLIASLLSAVLIVTVVNNNILWYLFISMTFLHLYANYKAVKSLNFNVFNRERLFLVIQEYLLKEIVLSPSEINRRESVYVGFGLSDLKLCGYKIRCGHSFENLMKDVSPFELHLLVHMFKNRGYIIFIVEKQRTIYILLHQDHTALDILEGYFQAVLHGIGSSFSRNKNVEFLKAVRLNEHSLISKLRNELISSKNNPNPSAEFAGSEVMMIIDQFALRNTKNFLRSLMNSGWDFEKHLLEVRGWRANWGDRVLESHSQLVRKDV</sequence>
<evidence type="ECO:0000259" key="8">
    <source>
        <dbReference type="Pfam" id="PF24160"/>
    </source>
</evidence>
<keyword evidence="5 6" id="KW-0472">Membrane</keyword>
<dbReference type="InterPro" id="IPR054549">
    <property type="entry name" value="UVB_sens_RUS_dom"/>
</dbReference>
<evidence type="ECO:0000256" key="6">
    <source>
        <dbReference type="SAM" id="Phobius"/>
    </source>
</evidence>
<evidence type="ECO:0000313" key="10">
    <source>
        <dbReference type="Proteomes" id="UP001461498"/>
    </source>
</evidence>
<dbReference type="Proteomes" id="UP001461498">
    <property type="component" value="Unassembled WGS sequence"/>
</dbReference>
<reference evidence="9 10" key="1">
    <citation type="submission" date="2022-12" db="EMBL/GenBank/DDBJ databases">
        <title>Chromosome-level genome assembly of true bugs.</title>
        <authorList>
            <person name="Ma L."/>
            <person name="Li H."/>
        </authorList>
    </citation>
    <scope>NUCLEOTIDE SEQUENCE [LARGE SCALE GENOMIC DNA]</scope>
    <source>
        <strain evidence="9">Lab_2022b</strain>
    </source>
</reference>
<dbReference type="Pfam" id="PF24160">
    <property type="entry name" value="UVB_sens_C"/>
    <property type="match status" value="1"/>
</dbReference>
<feature type="transmembrane region" description="Helical" evidence="6">
    <location>
        <begin position="218"/>
        <end position="241"/>
    </location>
</feature>
<dbReference type="Pfam" id="PF04884">
    <property type="entry name" value="UVB_sens_prot"/>
    <property type="match status" value="1"/>
</dbReference>
<keyword evidence="4 6" id="KW-1133">Transmembrane helix</keyword>
<dbReference type="EMBL" id="JAPXFL010000007">
    <property type="protein sequence ID" value="KAK9504346.1"/>
    <property type="molecule type" value="Genomic_DNA"/>
</dbReference>
<evidence type="ECO:0000256" key="3">
    <source>
        <dbReference type="ARBA" id="ARBA00022692"/>
    </source>
</evidence>
<keyword evidence="10" id="KW-1185">Reference proteome</keyword>
<accession>A0AAW1D0X6</accession>
<evidence type="ECO:0000259" key="7">
    <source>
        <dbReference type="Pfam" id="PF04884"/>
    </source>
</evidence>
<dbReference type="InterPro" id="IPR055412">
    <property type="entry name" value="UVB_sens_C"/>
</dbReference>
<organism evidence="9 10">
    <name type="scientific">Rhynocoris fuscipes</name>
    <dbReference type="NCBI Taxonomy" id="488301"/>
    <lineage>
        <taxon>Eukaryota</taxon>
        <taxon>Metazoa</taxon>
        <taxon>Ecdysozoa</taxon>
        <taxon>Arthropoda</taxon>
        <taxon>Hexapoda</taxon>
        <taxon>Insecta</taxon>
        <taxon>Pterygota</taxon>
        <taxon>Neoptera</taxon>
        <taxon>Paraneoptera</taxon>
        <taxon>Hemiptera</taxon>
        <taxon>Heteroptera</taxon>
        <taxon>Panheteroptera</taxon>
        <taxon>Cimicomorpha</taxon>
        <taxon>Reduviidae</taxon>
        <taxon>Harpactorinae</taxon>
        <taxon>Harpactorini</taxon>
        <taxon>Rhynocoris</taxon>
    </lineage>
</organism>
<evidence type="ECO:0000256" key="4">
    <source>
        <dbReference type="ARBA" id="ARBA00022989"/>
    </source>
</evidence>
<evidence type="ECO:0000256" key="1">
    <source>
        <dbReference type="ARBA" id="ARBA00004370"/>
    </source>
</evidence>
<evidence type="ECO:0000256" key="5">
    <source>
        <dbReference type="ARBA" id="ARBA00023136"/>
    </source>
</evidence>
<dbReference type="GO" id="GO:0016020">
    <property type="term" value="C:membrane"/>
    <property type="evidence" value="ECO:0007669"/>
    <property type="project" value="UniProtKB-SubCell"/>
</dbReference>
<comment type="subcellular location">
    <subcellularLocation>
        <location evidence="1">Membrane</location>
    </subcellularLocation>
</comment>
<dbReference type="PANTHER" id="PTHR12770">
    <property type="entry name" value="RUS1 FAMILY PROTEIN C16ORF58"/>
    <property type="match status" value="1"/>
</dbReference>